<name>A0A3N1Y5Z6_9GAMM</name>
<evidence type="ECO:0000256" key="7">
    <source>
        <dbReference type="ARBA" id="ARBA00048326"/>
    </source>
</evidence>
<dbReference type="GO" id="GO:0003676">
    <property type="term" value="F:nucleic acid binding"/>
    <property type="evidence" value="ECO:0007669"/>
    <property type="project" value="InterPro"/>
</dbReference>
<dbReference type="InterPro" id="IPR004398">
    <property type="entry name" value="RNA_MeTrfase_RsmD"/>
</dbReference>
<dbReference type="PROSITE" id="PS00092">
    <property type="entry name" value="N6_MTASE"/>
    <property type="match status" value="1"/>
</dbReference>
<dbReference type="NCBIfam" id="TIGR00095">
    <property type="entry name" value="16S rRNA (guanine(966)-N(2))-methyltransferase RsmD"/>
    <property type="match status" value="1"/>
</dbReference>
<evidence type="ECO:0000256" key="2">
    <source>
        <dbReference type="ARBA" id="ARBA00005269"/>
    </source>
</evidence>
<dbReference type="Pfam" id="PF03602">
    <property type="entry name" value="Cons_hypoth95"/>
    <property type="match status" value="1"/>
</dbReference>
<sequence length="195" mass="20757">MTGRPGRVRIVGGCWRGRRLPVPSVPGLRPTPDRVRETLFNWLAPRIAGAACLDLFAGSGALGLEAASRGAARVVLVERDARLAQALRARLVELGAEGVEVVRADVLRWLACTPPVPFDVVFVDPPYAARLQGPVLARLARGWVRPGGWVYVEQPRQEAPAAAPPGWRVVREGRAGAVAFRLLEAALGADGGAVP</sequence>
<organism evidence="9 10">
    <name type="scientific">Inmirania thermothiophila</name>
    <dbReference type="NCBI Taxonomy" id="1750597"/>
    <lineage>
        <taxon>Bacteria</taxon>
        <taxon>Pseudomonadati</taxon>
        <taxon>Pseudomonadota</taxon>
        <taxon>Gammaproteobacteria</taxon>
        <taxon>Chromatiales</taxon>
        <taxon>Ectothiorhodospiraceae</taxon>
        <taxon>Inmirania</taxon>
    </lineage>
</organism>
<comment type="similarity">
    <text evidence="2 8">Belongs to the methyltransferase superfamily. RsmD family.</text>
</comment>
<dbReference type="EMBL" id="RJVI01000001">
    <property type="protein sequence ID" value="ROR34236.1"/>
    <property type="molecule type" value="Genomic_DNA"/>
</dbReference>
<gene>
    <name evidence="9" type="ORF">EDC57_0132</name>
</gene>
<keyword evidence="5 8" id="KW-0489">Methyltransferase</keyword>
<dbReference type="EC" id="2.1.1.171" evidence="3 8"/>
<evidence type="ECO:0000313" key="10">
    <source>
        <dbReference type="Proteomes" id="UP000276634"/>
    </source>
</evidence>
<keyword evidence="6 8" id="KW-0808">Transferase</keyword>
<accession>A0A3N1Y5Z6</accession>
<dbReference type="RefSeq" id="WP_245995088.1">
    <property type="nucleotide sequence ID" value="NZ_RJVI01000001.1"/>
</dbReference>
<keyword evidence="8" id="KW-0698">rRNA processing</keyword>
<keyword evidence="8" id="KW-0949">S-adenosyl-L-methionine</keyword>
<dbReference type="AlphaFoldDB" id="A0A3N1Y5Z6"/>
<evidence type="ECO:0000256" key="8">
    <source>
        <dbReference type="PIRNR" id="PIRNR004553"/>
    </source>
</evidence>
<dbReference type="InterPro" id="IPR029063">
    <property type="entry name" value="SAM-dependent_MTases_sf"/>
</dbReference>
<dbReference type="PANTHER" id="PTHR43542">
    <property type="entry name" value="METHYLTRANSFERASE"/>
    <property type="match status" value="1"/>
</dbReference>
<comment type="caution">
    <text evidence="9">The sequence shown here is derived from an EMBL/GenBank/DDBJ whole genome shotgun (WGS) entry which is preliminary data.</text>
</comment>
<evidence type="ECO:0000256" key="3">
    <source>
        <dbReference type="ARBA" id="ARBA00012141"/>
    </source>
</evidence>
<dbReference type="CDD" id="cd02440">
    <property type="entry name" value="AdoMet_MTases"/>
    <property type="match status" value="1"/>
</dbReference>
<dbReference type="InterPro" id="IPR002052">
    <property type="entry name" value="DNA_methylase_N6_adenine_CS"/>
</dbReference>
<evidence type="ECO:0000256" key="5">
    <source>
        <dbReference type="ARBA" id="ARBA00022603"/>
    </source>
</evidence>
<keyword evidence="10" id="KW-1185">Reference proteome</keyword>
<comment type="function">
    <text evidence="1 8">Specifically methylates the guanine in position 966 of 16S rRNA in the assembled 30S particle.</text>
</comment>
<proteinExistence type="inferred from homology"/>
<protein>
    <recommendedName>
        <fullName evidence="4 8">Ribosomal RNA small subunit methyltransferase D</fullName>
        <ecNumber evidence="3 8">2.1.1.171</ecNumber>
    </recommendedName>
</protein>
<dbReference type="GO" id="GO:0052913">
    <property type="term" value="F:16S rRNA (guanine(966)-N(2))-methyltransferase activity"/>
    <property type="evidence" value="ECO:0007669"/>
    <property type="project" value="UniProtKB-EC"/>
</dbReference>
<evidence type="ECO:0000256" key="6">
    <source>
        <dbReference type="ARBA" id="ARBA00022679"/>
    </source>
</evidence>
<comment type="catalytic activity">
    <reaction evidence="7 8">
        <text>guanosine(966) in 16S rRNA + S-adenosyl-L-methionine = N(2)-methylguanosine(966) in 16S rRNA + S-adenosyl-L-homocysteine + H(+)</text>
        <dbReference type="Rhea" id="RHEA:23548"/>
        <dbReference type="Rhea" id="RHEA-COMP:10211"/>
        <dbReference type="Rhea" id="RHEA-COMP:10212"/>
        <dbReference type="ChEBI" id="CHEBI:15378"/>
        <dbReference type="ChEBI" id="CHEBI:57856"/>
        <dbReference type="ChEBI" id="CHEBI:59789"/>
        <dbReference type="ChEBI" id="CHEBI:74269"/>
        <dbReference type="ChEBI" id="CHEBI:74481"/>
        <dbReference type="EC" id="2.1.1.171"/>
    </reaction>
</comment>
<reference evidence="9 10" key="1">
    <citation type="submission" date="2018-11" db="EMBL/GenBank/DDBJ databases">
        <title>Genomic Encyclopedia of Type Strains, Phase IV (KMG-IV): sequencing the most valuable type-strain genomes for metagenomic binning, comparative biology and taxonomic classification.</title>
        <authorList>
            <person name="Goeker M."/>
        </authorList>
    </citation>
    <scope>NUCLEOTIDE SEQUENCE [LARGE SCALE GENOMIC DNA]</scope>
    <source>
        <strain evidence="9 10">DSM 100275</strain>
    </source>
</reference>
<dbReference type="Proteomes" id="UP000276634">
    <property type="component" value="Unassembled WGS sequence"/>
</dbReference>
<dbReference type="PANTHER" id="PTHR43542:SF1">
    <property type="entry name" value="METHYLTRANSFERASE"/>
    <property type="match status" value="1"/>
</dbReference>
<dbReference type="SUPFAM" id="SSF53335">
    <property type="entry name" value="S-adenosyl-L-methionine-dependent methyltransferases"/>
    <property type="match status" value="1"/>
</dbReference>
<dbReference type="Gene3D" id="3.40.50.150">
    <property type="entry name" value="Vaccinia Virus protein VP39"/>
    <property type="match status" value="1"/>
</dbReference>
<evidence type="ECO:0000256" key="1">
    <source>
        <dbReference type="ARBA" id="ARBA00002649"/>
    </source>
</evidence>
<dbReference type="PIRSF" id="PIRSF004553">
    <property type="entry name" value="CHP00095"/>
    <property type="match status" value="1"/>
</dbReference>
<evidence type="ECO:0000313" key="9">
    <source>
        <dbReference type="EMBL" id="ROR34236.1"/>
    </source>
</evidence>
<evidence type="ECO:0000256" key="4">
    <source>
        <dbReference type="ARBA" id="ARBA00013682"/>
    </source>
</evidence>